<comment type="caution">
    <text evidence="2">The sequence shown here is derived from an EMBL/GenBank/DDBJ whole genome shotgun (WGS) entry which is preliminary data.</text>
</comment>
<dbReference type="EMBL" id="LSRX01000713">
    <property type="protein sequence ID" value="OLP90416.1"/>
    <property type="molecule type" value="Genomic_DNA"/>
</dbReference>
<sequence>MNEGNQVTIYKCPVEHVGYLANSCGHSGDTNEFKPDKIEARHEDTGAGARYAEGHKPGLPTNAAAGGTGPPAGGAYRPRNADGGAGTVAAMMRGEADQGLFLGLVG</sequence>
<evidence type="ECO:0000256" key="1">
    <source>
        <dbReference type="SAM" id="MobiDB-lite"/>
    </source>
</evidence>
<organism evidence="2 3">
    <name type="scientific">Symbiodinium microadriaticum</name>
    <name type="common">Dinoflagellate</name>
    <name type="synonym">Zooxanthella microadriatica</name>
    <dbReference type="NCBI Taxonomy" id="2951"/>
    <lineage>
        <taxon>Eukaryota</taxon>
        <taxon>Sar</taxon>
        <taxon>Alveolata</taxon>
        <taxon>Dinophyceae</taxon>
        <taxon>Suessiales</taxon>
        <taxon>Symbiodiniaceae</taxon>
        <taxon>Symbiodinium</taxon>
    </lineage>
</organism>
<dbReference type="Proteomes" id="UP000186817">
    <property type="component" value="Unassembled WGS sequence"/>
</dbReference>
<evidence type="ECO:0000313" key="2">
    <source>
        <dbReference type="EMBL" id="OLP90416.1"/>
    </source>
</evidence>
<gene>
    <name evidence="2" type="ORF">AK812_SmicGene28012</name>
</gene>
<proteinExistence type="predicted"/>
<keyword evidence="3" id="KW-1185">Reference proteome</keyword>
<dbReference type="AlphaFoldDB" id="A0A1Q9D5P9"/>
<evidence type="ECO:0000313" key="3">
    <source>
        <dbReference type="Proteomes" id="UP000186817"/>
    </source>
</evidence>
<accession>A0A1Q9D5P9</accession>
<reference evidence="2 3" key="1">
    <citation type="submission" date="2016-02" db="EMBL/GenBank/DDBJ databases">
        <title>Genome analysis of coral dinoflagellate symbionts highlights evolutionary adaptations to a symbiotic lifestyle.</title>
        <authorList>
            <person name="Aranda M."/>
            <person name="Li Y."/>
            <person name="Liew Y.J."/>
            <person name="Baumgarten S."/>
            <person name="Simakov O."/>
            <person name="Wilson M."/>
            <person name="Piel J."/>
            <person name="Ashoor H."/>
            <person name="Bougouffa S."/>
            <person name="Bajic V.B."/>
            <person name="Ryu T."/>
            <person name="Ravasi T."/>
            <person name="Bayer T."/>
            <person name="Micklem G."/>
            <person name="Kim H."/>
            <person name="Bhak J."/>
            <person name="Lajeunesse T.C."/>
            <person name="Voolstra C.R."/>
        </authorList>
    </citation>
    <scope>NUCLEOTIDE SEQUENCE [LARGE SCALE GENOMIC DNA]</scope>
    <source>
        <strain evidence="2 3">CCMP2467</strain>
    </source>
</reference>
<feature type="region of interest" description="Disordered" evidence="1">
    <location>
        <begin position="49"/>
        <end position="85"/>
    </location>
</feature>
<name>A0A1Q9D5P9_SYMMI</name>
<protein>
    <submittedName>
        <fullName evidence="2">Uncharacterized protein</fullName>
    </submittedName>
</protein>